<feature type="compositionally biased region" description="Polar residues" evidence="1">
    <location>
        <begin position="28"/>
        <end position="39"/>
    </location>
</feature>
<proteinExistence type="predicted"/>
<dbReference type="AlphaFoldDB" id="A0A917DD83"/>
<evidence type="ECO:0000256" key="1">
    <source>
        <dbReference type="SAM" id="MobiDB-lite"/>
    </source>
</evidence>
<feature type="region of interest" description="Disordered" evidence="1">
    <location>
        <begin position="1"/>
        <end position="57"/>
    </location>
</feature>
<evidence type="ECO:0000259" key="3">
    <source>
        <dbReference type="PROSITE" id="PS50830"/>
    </source>
</evidence>
<evidence type="ECO:0000256" key="2">
    <source>
        <dbReference type="SAM" id="Phobius"/>
    </source>
</evidence>
<dbReference type="InterPro" id="IPR035437">
    <property type="entry name" value="SNase_OB-fold_sf"/>
</dbReference>
<dbReference type="RefSeq" id="WP_229660246.1">
    <property type="nucleotide sequence ID" value="NZ_BMIO01000001.1"/>
</dbReference>
<evidence type="ECO:0000313" key="5">
    <source>
        <dbReference type="Proteomes" id="UP000598997"/>
    </source>
</evidence>
<accession>A0A917DD83</accession>
<feature type="domain" description="TNase-like" evidence="3">
    <location>
        <begin position="139"/>
        <end position="226"/>
    </location>
</feature>
<dbReference type="SUPFAM" id="SSF50199">
    <property type="entry name" value="Staphylococcal nuclease"/>
    <property type="match status" value="1"/>
</dbReference>
<gene>
    <name evidence="4" type="ORF">GCM10010989_00840</name>
</gene>
<keyword evidence="2" id="KW-0472">Membrane</keyword>
<keyword evidence="5" id="KW-1185">Reference proteome</keyword>
<dbReference type="InterPro" id="IPR016071">
    <property type="entry name" value="Staphylococal_nuclease_OB-fold"/>
</dbReference>
<keyword evidence="2" id="KW-0812">Transmembrane</keyword>
<organism evidence="4 5">
    <name type="scientific">Croceicoccus pelagius</name>
    <dbReference type="NCBI Taxonomy" id="1703341"/>
    <lineage>
        <taxon>Bacteria</taxon>
        <taxon>Pseudomonadati</taxon>
        <taxon>Pseudomonadota</taxon>
        <taxon>Alphaproteobacteria</taxon>
        <taxon>Sphingomonadales</taxon>
        <taxon>Erythrobacteraceae</taxon>
        <taxon>Croceicoccus</taxon>
    </lineage>
</organism>
<protein>
    <recommendedName>
        <fullName evidence="3">TNase-like domain-containing protein</fullName>
    </recommendedName>
</protein>
<feature type="transmembrane region" description="Helical" evidence="2">
    <location>
        <begin position="72"/>
        <end position="97"/>
    </location>
</feature>
<name>A0A917DD83_9SPHN</name>
<feature type="compositionally biased region" description="Basic and acidic residues" evidence="1">
    <location>
        <begin position="7"/>
        <end position="19"/>
    </location>
</feature>
<dbReference type="Pfam" id="PF00565">
    <property type="entry name" value="SNase"/>
    <property type="match status" value="1"/>
</dbReference>
<dbReference type="Proteomes" id="UP000598997">
    <property type="component" value="Unassembled WGS sequence"/>
</dbReference>
<dbReference type="Gene3D" id="2.40.50.90">
    <property type="match status" value="1"/>
</dbReference>
<dbReference type="EMBL" id="BMIO01000001">
    <property type="protein sequence ID" value="GGD30562.1"/>
    <property type="molecule type" value="Genomic_DNA"/>
</dbReference>
<keyword evidence="2" id="KW-1133">Transmembrane helix</keyword>
<evidence type="ECO:0000313" key="4">
    <source>
        <dbReference type="EMBL" id="GGD30562.1"/>
    </source>
</evidence>
<sequence>MLAKIYGGEKTKDQPDGKAKRQAKAKPVSQSKPVSQNKPSPRPAKRPKVHSPLHFDEPRGRMRFASNAKKNGGWLGFAILAASLCLIAFGLVLRFGIPGLDLFQEREFTTALTAPVAGPEDTLSARFGICDGGNRHNCVVDGDTIWFAGDKIRVLDINTPEISNPQCDRELVLGRAATQRLLQLLNDGPFSLESGPEETDRYGRKLRRITRGGQSLGDILVAEGLAERWQGHRSGWC</sequence>
<reference evidence="4 5" key="1">
    <citation type="journal article" date="2014" name="Int. J. Syst. Evol. Microbiol.">
        <title>Complete genome sequence of Corynebacterium casei LMG S-19264T (=DSM 44701T), isolated from a smear-ripened cheese.</title>
        <authorList>
            <consortium name="US DOE Joint Genome Institute (JGI-PGF)"/>
            <person name="Walter F."/>
            <person name="Albersmeier A."/>
            <person name="Kalinowski J."/>
            <person name="Ruckert C."/>
        </authorList>
    </citation>
    <scope>NUCLEOTIDE SEQUENCE [LARGE SCALE GENOMIC DNA]</scope>
    <source>
        <strain evidence="4 5">CGMCC 1.15358</strain>
    </source>
</reference>
<dbReference type="PROSITE" id="PS50830">
    <property type="entry name" value="TNASE_3"/>
    <property type="match status" value="1"/>
</dbReference>
<comment type="caution">
    <text evidence="4">The sequence shown here is derived from an EMBL/GenBank/DDBJ whole genome shotgun (WGS) entry which is preliminary data.</text>
</comment>